<dbReference type="Pfam" id="PF03061">
    <property type="entry name" value="4HBT"/>
    <property type="match status" value="1"/>
</dbReference>
<dbReference type="GO" id="GO:0006637">
    <property type="term" value="P:acyl-CoA metabolic process"/>
    <property type="evidence" value="ECO:0007669"/>
    <property type="project" value="TreeGrafter"/>
</dbReference>
<dbReference type="PANTHER" id="PTHR11049:SF16">
    <property type="entry name" value="PROTEIN VDLD"/>
    <property type="match status" value="1"/>
</dbReference>
<dbReference type="PANTHER" id="PTHR11049">
    <property type="entry name" value="ACYL COENZYME A THIOESTER HYDROLASE"/>
    <property type="match status" value="1"/>
</dbReference>
<dbReference type="InterPro" id="IPR029069">
    <property type="entry name" value="HotDog_dom_sf"/>
</dbReference>
<dbReference type="Proteomes" id="UP000471745">
    <property type="component" value="Unassembled WGS sequence"/>
</dbReference>
<sequence>MTDQAPAAQTDSPEIPGKPVSASRTTLSHIMTHNDTNLLGTVHGGVIMKLVDDAAGAVAGRHSGGPAVTASMDEMAFFEPVRVGDLVHVKAQVNWTGRTSMEVGVRVLAERWNESAPATHVGSAYLVFAAVDADGKPRRVPPVLPESDRDRRRHQEAQIRRTHRLSRRRAILELREKRAAEGFDD</sequence>
<dbReference type="PROSITE" id="PS51770">
    <property type="entry name" value="HOTDOG_ACOT"/>
    <property type="match status" value="1"/>
</dbReference>
<dbReference type="GeneID" id="97451224"/>
<dbReference type="InterPro" id="IPR033120">
    <property type="entry name" value="HOTDOG_ACOT"/>
</dbReference>
<comment type="caution">
    <text evidence="6">The sequence shown here is derived from an EMBL/GenBank/DDBJ whole genome shotgun (WGS) entry which is preliminary data.</text>
</comment>
<feature type="region of interest" description="Disordered" evidence="4">
    <location>
        <begin position="137"/>
        <end position="162"/>
    </location>
</feature>
<gene>
    <name evidence="6" type="ORF">G3I18_18005</name>
</gene>
<dbReference type="RefSeq" id="WP_033276212.1">
    <property type="nucleotide sequence ID" value="NZ_JAAGNA010000635.1"/>
</dbReference>
<evidence type="ECO:0000256" key="4">
    <source>
        <dbReference type="SAM" id="MobiDB-lite"/>
    </source>
</evidence>
<keyword evidence="7" id="KW-1185">Reference proteome</keyword>
<evidence type="ECO:0000256" key="2">
    <source>
        <dbReference type="ARBA" id="ARBA00022801"/>
    </source>
</evidence>
<evidence type="ECO:0000256" key="3">
    <source>
        <dbReference type="PROSITE-ProRule" id="PRU01106"/>
    </source>
</evidence>
<proteinExistence type="inferred from homology"/>
<dbReference type="CDD" id="cd03442">
    <property type="entry name" value="BFIT_BACH"/>
    <property type="match status" value="1"/>
</dbReference>
<dbReference type="GO" id="GO:0005829">
    <property type="term" value="C:cytosol"/>
    <property type="evidence" value="ECO:0007669"/>
    <property type="project" value="TreeGrafter"/>
</dbReference>
<feature type="domain" description="HotDog ACOT-type" evidence="5">
    <location>
        <begin position="21"/>
        <end position="134"/>
    </location>
</feature>
<dbReference type="InterPro" id="IPR006683">
    <property type="entry name" value="Thioestr_dom"/>
</dbReference>
<feature type="region of interest" description="Disordered" evidence="4">
    <location>
        <begin position="1"/>
        <end position="22"/>
    </location>
</feature>
<protein>
    <submittedName>
        <fullName evidence="6">Acyl-CoA thioesterase</fullName>
    </submittedName>
</protein>
<name>A0A9X5HD36_9ACTN</name>
<feature type="compositionally biased region" description="Basic and acidic residues" evidence="4">
    <location>
        <begin position="146"/>
        <end position="159"/>
    </location>
</feature>
<dbReference type="Gene3D" id="3.10.129.10">
    <property type="entry name" value="Hotdog Thioesterase"/>
    <property type="match status" value="1"/>
</dbReference>
<dbReference type="InterPro" id="IPR040170">
    <property type="entry name" value="Cytosol_ACT"/>
</dbReference>
<accession>A0A9X5HD36</accession>
<dbReference type="SUPFAM" id="SSF54637">
    <property type="entry name" value="Thioesterase/thiol ester dehydrase-isomerase"/>
    <property type="match status" value="1"/>
</dbReference>
<keyword evidence="2 3" id="KW-0378">Hydrolase</keyword>
<dbReference type="FunFam" id="3.10.129.10:FF:000024">
    <property type="entry name" value="Acyl-CoA hydrolase"/>
    <property type="match status" value="1"/>
</dbReference>
<evidence type="ECO:0000256" key="1">
    <source>
        <dbReference type="ARBA" id="ARBA00010458"/>
    </source>
</evidence>
<organism evidence="6 7">
    <name type="scientific">Actinospica acidiphila</name>
    <dbReference type="NCBI Taxonomy" id="304899"/>
    <lineage>
        <taxon>Bacteria</taxon>
        <taxon>Bacillati</taxon>
        <taxon>Actinomycetota</taxon>
        <taxon>Actinomycetes</taxon>
        <taxon>Catenulisporales</taxon>
        <taxon>Actinospicaceae</taxon>
        <taxon>Actinospica</taxon>
    </lineage>
</organism>
<evidence type="ECO:0000259" key="5">
    <source>
        <dbReference type="PROSITE" id="PS51770"/>
    </source>
</evidence>
<reference evidence="6 7" key="1">
    <citation type="submission" date="2020-01" db="EMBL/GenBank/DDBJ databases">
        <title>Insect and environment-associated Actinomycetes.</title>
        <authorList>
            <person name="Currrie C."/>
            <person name="Chevrette M."/>
            <person name="Carlson C."/>
            <person name="Stubbendieck R."/>
            <person name="Wendt-Pienkowski E."/>
        </authorList>
    </citation>
    <scope>NUCLEOTIDE SEQUENCE [LARGE SCALE GENOMIC DNA]</scope>
    <source>
        <strain evidence="6 7">SID8189</strain>
    </source>
</reference>
<feature type="compositionally biased region" description="Polar residues" evidence="4">
    <location>
        <begin position="1"/>
        <end position="12"/>
    </location>
</feature>
<dbReference type="AlphaFoldDB" id="A0A9X5HD36"/>
<evidence type="ECO:0000313" key="7">
    <source>
        <dbReference type="Proteomes" id="UP000471745"/>
    </source>
</evidence>
<dbReference type="GO" id="GO:0052816">
    <property type="term" value="F:long-chain fatty acyl-CoA hydrolase activity"/>
    <property type="evidence" value="ECO:0007669"/>
    <property type="project" value="TreeGrafter"/>
</dbReference>
<comment type="similarity">
    <text evidence="1">Belongs to the acyl coenzyme A hydrolase family.</text>
</comment>
<dbReference type="EMBL" id="JAAGNA010000635">
    <property type="protein sequence ID" value="NEC50448.1"/>
    <property type="molecule type" value="Genomic_DNA"/>
</dbReference>
<evidence type="ECO:0000313" key="6">
    <source>
        <dbReference type="EMBL" id="NEC50448.1"/>
    </source>
</evidence>